<dbReference type="PATRIC" id="fig|1360.106.peg.2534"/>
<name>A0A0V8CWR1_LACLL</name>
<proteinExistence type="predicted"/>
<dbReference type="Proteomes" id="UP000054230">
    <property type="component" value="Unassembled WGS sequence"/>
</dbReference>
<accession>A0A0V8CWR1</accession>
<protein>
    <submittedName>
        <fullName evidence="1">Uncharacterized protein</fullName>
    </submittedName>
</protein>
<gene>
    <name evidence="1" type="ORF">LMG8520_2411</name>
</gene>
<organism evidence="1 2">
    <name type="scientific">Lactococcus lactis subsp. lactis</name>
    <name type="common">Streptococcus lactis</name>
    <dbReference type="NCBI Taxonomy" id="1360"/>
    <lineage>
        <taxon>Bacteria</taxon>
        <taxon>Bacillati</taxon>
        <taxon>Bacillota</taxon>
        <taxon>Bacilli</taxon>
        <taxon>Lactobacillales</taxon>
        <taxon>Streptococcaceae</taxon>
        <taxon>Lactococcus</taxon>
    </lineage>
</organism>
<dbReference type="EMBL" id="LKLP01000122">
    <property type="protein sequence ID" value="KSU05748.1"/>
    <property type="molecule type" value="Genomic_DNA"/>
</dbReference>
<evidence type="ECO:0000313" key="1">
    <source>
        <dbReference type="EMBL" id="KSU05748.1"/>
    </source>
</evidence>
<dbReference type="AlphaFoldDB" id="A0A0V8CWR1"/>
<reference evidence="2" key="1">
    <citation type="submission" date="2015-10" db="EMBL/GenBank/DDBJ databases">
        <title>Draft Genome Sequences of 11 Lactococcus lactis subspecies cremoris strains.</title>
        <authorList>
            <person name="Wels M."/>
            <person name="Backus L."/>
            <person name="Boekhorst J."/>
            <person name="Dijkstra A."/>
            <person name="Beerthuizen M."/>
            <person name="Kelly W."/>
            <person name="Siezen R."/>
            <person name="Bachmann H."/>
            <person name="Van Hijum S."/>
        </authorList>
    </citation>
    <scope>NUCLEOTIDE SEQUENCE [LARGE SCALE GENOMIC DNA]</scope>
    <source>
        <strain evidence="2">LMG8520</strain>
    </source>
</reference>
<sequence>MAVAIPDFSPVSGNTLPVLSELDPPFELLGITTGVGIVEFIGFVGFVGSVGVESICHTE</sequence>
<comment type="caution">
    <text evidence="1">The sequence shown here is derived from an EMBL/GenBank/DDBJ whole genome shotgun (WGS) entry which is preliminary data.</text>
</comment>
<evidence type="ECO:0000313" key="2">
    <source>
        <dbReference type="Proteomes" id="UP000054230"/>
    </source>
</evidence>